<dbReference type="CDD" id="cd09279">
    <property type="entry name" value="RNase_HI_like"/>
    <property type="match status" value="1"/>
</dbReference>
<dbReference type="Pfam" id="PF00075">
    <property type="entry name" value="RNase_H"/>
    <property type="match status" value="1"/>
</dbReference>
<dbReference type="PANTHER" id="PTHR46387">
    <property type="entry name" value="POLYNUCLEOTIDYL TRANSFERASE, RIBONUCLEASE H-LIKE SUPERFAMILY PROTEIN"/>
    <property type="match status" value="1"/>
</dbReference>
<evidence type="ECO:0000313" key="2">
    <source>
        <dbReference type="EMBL" id="PIQ72664.1"/>
    </source>
</evidence>
<dbReference type="InterPro" id="IPR036397">
    <property type="entry name" value="RNaseH_sf"/>
</dbReference>
<name>A0A2H0KQK4_9BACT</name>
<dbReference type="Pfam" id="PF13456">
    <property type="entry name" value="RVT_3"/>
    <property type="match status" value="1"/>
</dbReference>
<feature type="domain" description="RNase H type-1" evidence="1">
    <location>
        <begin position="11"/>
        <end position="166"/>
    </location>
</feature>
<dbReference type="Gene3D" id="3.30.420.10">
    <property type="entry name" value="Ribonuclease H-like superfamily/Ribonuclease H"/>
    <property type="match status" value="1"/>
</dbReference>
<dbReference type="GO" id="GO:0003676">
    <property type="term" value="F:nucleic acid binding"/>
    <property type="evidence" value="ECO:0007669"/>
    <property type="project" value="InterPro"/>
</dbReference>
<gene>
    <name evidence="2" type="ORF">COV86_01830</name>
</gene>
<dbReference type="SUPFAM" id="SSF53098">
    <property type="entry name" value="Ribonuclease H-like"/>
    <property type="match status" value="1"/>
</dbReference>
<reference evidence="2 3" key="1">
    <citation type="submission" date="2017-09" db="EMBL/GenBank/DDBJ databases">
        <title>Depth-based differentiation of microbial function through sediment-hosted aquifers and enrichment of novel symbionts in the deep terrestrial subsurface.</title>
        <authorList>
            <person name="Probst A.J."/>
            <person name="Ladd B."/>
            <person name="Jarett J.K."/>
            <person name="Geller-Mcgrath D.E."/>
            <person name="Sieber C.M."/>
            <person name="Emerson J.B."/>
            <person name="Anantharaman K."/>
            <person name="Thomas B.C."/>
            <person name="Malmstrom R."/>
            <person name="Stieglmeier M."/>
            <person name="Klingl A."/>
            <person name="Woyke T."/>
            <person name="Ryan C.M."/>
            <person name="Banfield J.F."/>
        </authorList>
    </citation>
    <scope>NUCLEOTIDE SEQUENCE [LARGE SCALE GENOMIC DNA]</scope>
    <source>
        <strain evidence="2">CG11_big_fil_rev_8_21_14_0_20_35_14</strain>
    </source>
</reference>
<comment type="caution">
    <text evidence="2">The sequence shown here is derived from an EMBL/GenBank/DDBJ whole genome shotgun (WGS) entry which is preliminary data.</text>
</comment>
<organism evidence="2 3">
    <name type="scientific">Candidatus Roizmanbacteria bacterium CG11_big_fil_rev_8_21_14_0_20_35_14</name>
    <dbReference type="NCBI Taxonomy" id="1974855"/>
    <lineage>
        <taxon>Bacteria</taxon>
        <taxon>Candidatus Roizmaniibacteriota</taxon>
    </lineage>
</organism>
<dbReference type="InterPro" id="IPR002156">
    <property type="entry name" value="RNaseH_domain"/>
</dbReference>
<accession>A0A2H0KQK4</accession>
<dbReference type="EMBL" id="PCVL01000021">
    <property type="protein sequence ID" value="PIQ72664.1"/>
    <property type="molecule type" value="Genomic_DNA"/>
</dbReference>
<protein>
    <recommendedName>
        <fullName evidence="1">RNase H type-1 domain-containing protein</fullName>
    </recommendedName>
</protein>
<proteinExistence type="predicted"/>
<evidence type="ECO:0000259" key="1">
    <source>
        <dbReference type="PROSITE" id="PS50879"/>
    </source>
</evidence>
<evidence type="ECO:0000313" key="3">
    <source>
        <dbReference type="Proteomes" id="UP000229570"/>
    </source>
</evidence>
<dbReference type="Proteomes" id="UP000229570">
    <property type="component" value="Unassembled WGS sequence"/>
</dbReference>
<dbReference type="PANTHER" id="PTHR46387:SF2">
    <property type="entry name" value="RIBONUCLEASE HI"/>
    <property type="match status" value="1"/>
</dbReference>
<dbReference type="InterPro" id="IPR012337">
    <property type="entry name" value="RNaseH-like_sf"/>
</dbReference>
<dbReference type="AlphaFoldDB" id="A0A2H0KQK4"/>
<sequence>MRISIKLDYNQIMILKVYTDGGSKGNPGLSSIGIVMYLDKKKIFVHKESIGLATNNEAEYQALIKALENVKKRFLDFSRNDKISSPVILSESDVTSDESRDLKIEFYSDSRLMVNQVNGIFKVKSGKIKEYILKIRCLEQEINLPVSYCLIPREQNQEADRLVNSL</sequence>
<dbReference type="GO" id="GO:0004523">
    <property type="term" value="F:RNA-DNA hybrid ribonuclease activity"/>
    <property type="evidence" value="ECO:0007669"/>
    <property type="project" value="InterPro"/>
</dbReference>
<dbReference type="PROSITE" id="PS50879">
    <property type="entry name" value="RNASE_H_1"/>
    <property type="match status" value="1"/>
</dbReference>